<dbReference type="AlphaFoldDB" id="A0AAU9LCD3"/>
<dbReference type="EMBL" id="CAKKTJ010000336">
    <property type="protein sequence ID" value="CAH0482823.1"/>
    <property type="molecule type" value="Genomic_DNA"/>
</dbReference>
<accession>A0AAU9LCD3</accession>
<evidence type="ECO:0000313" key="1">
    <source>
        <dbReference type="EMBL" id="CAH0482823.1"/>
    </source>
</evidence>
<evidence type="ECO:0000313" key="2">
    <source>
        <dbReference type="Proteomes" id="UP001160483"/>
    </source>
</evidence>
<reference evidence="1" key="1">
    <citation type="submission" date="2021-11" db="EMBL/GenBank/DDBJ databases">
        <authorList>
            <person name="Islam A."/>
            <person name="Islam S."/>
            <person name="Flora M.S."/>
            <person name="Rahman M."/>
            <person name="Ziaur R.M."/>
            <person name="Epstein J.H."/>
            <person name="Hassan M."/>
            <person name="Klassen M."/>
            <person name="Woodard K."/>
            <person name="Webb A."/>
            <person name="Webby R.J."/>
            <person name="El Zowalaty M.E."/>
        </authorList>
    </citation>
    <scope>NUCLEOTIDE SEQUENCE</scope>
    <source>
        <strain evidence="1">Pbs3</strain>
    </source>
</reference>
<organism evidence="1 2">
    <name type="scientific">Peronospora belbahrii</name>
    <dbReference type="NCBI Taxonomy" id="622444"/>
    <lineage>
        <taxon>Eukaryota</taxon>
        <taxon>Sar</taxon>
        <taxon>Stramenopiles</taxon>
        <taxon>Oomycota</taxon>
        <taxon>Peronosporomycetes</taxon>
        <taxon>Peronosporales</taxon>
        <taxon>Peronosporaceae</taxon>
        <taxon>Peronospora</taxon>
    </lineage>
</organism>
<gene>
    <name evidence="1" type="ORF">PBS003_LOCUS9401</name>
</gene>
<proteinExistence type="predicted"/>
<protein>
    <submittedName>
        <fullName evidence="1">Uncharacterized protein</fullName>
    </submittedName>
</protein>
<name>A0AAU9LCD3_9STRA</name>
<comment type="caution">
    <text evidence="1">The sequence shown here is derived from an EMBL/GenBank/DDBJ whole genome shotgun (WGS) entry which is preliminary data.</text>
</comment>
<dbReference type="Proteomes" id="UP001160483">
    <property type="component" value="Unassembled WGS sequence"/>
</dbReference>
<sequence length="122" mass="13663">MLSVELQECLTEASCLRLLEQEVQALLLSQEQKYVVPLVTRWKLTRARGGIQSVFMSKRKPSFQFNAQPKGRLDAGATFCPEQAIAHGTMSTDPGWNVAKAYEVTPKYNVAVHVGKMSTYEK</sequence>